<dbReference type="SMART" id="SM00829">
    <property type="entry name" value="PKS_ER"/>
    <property type="match status" value="1"/>
</dbReference>
<dbReference type="InterPro" id="IPR050700">
    <property type="entry name" value="YIM1/Zinc_Alcohol_DH_Fams"/>
</dbReference>
<name>A0A2U3DX72_PURLI</name>
<dbReference type="EMBL" id="LCWV01000022">
    <property type="protein sequence ID" value="PWI66832.1"/>
    <property type="molecule type" value="Genomic_DNA"/>
</dbReference>
<evidence type="ECO:0000313" key="2">
    <source>
        <dbReference type="EMBL" id="PWI66832.1"/>
    </source>
</evidence>
<dbReference type="PANTHER" id="PTHR11695:SF294">
    <property type="entry name" value="RETICULON-4-INTERACTING PROTEIN 1, MITOCHONDRIAL"/>
    <property type="match status" value="1"/>
</dbReference>
<dbReference type="InterPro" id="IPR011032">
    <property type="entry name" value="GroES-like_sf"/>
</dbReference>
<accession>A0A2U3DX72</accession>
<dbReference type="Gene3D" id="3.40.50.720">
    <property type="entry name" value="NAD(P)-binding Rossmann-like Domain"/>
    <property type="match status" value="1"/>
</dbReference>
<dbReference type="Proteomes" id="UP000245956">
    <property type="component" value="Unassembled WGS sequence"/>
</dbReference>
<comment type="caution">
    <text evidence="2">The sequence shown here is derived from an EMBL/GenBank/DDBJ whole genome shotgun (WGS) entry which is preliminary data.</text>
</comment>
<evidence type="ECO:0000259" key="1">
    <source>
        <dbReference type="SMART" id="SM00829"/>
    </source>
</evidence>
<dbReference type="CDD" id="cd05289">
    <property type="entry name" value="MDR_like_2"/>
    <property type="match status" value="1"/>
</dbReference>
<dbReference type="InterPro" id="IPR036291">
    <property type="entry name" value="NAD(P)-bd_dom_sf"/>
</dbReference>
<sequence length="371" mass="38771">MAARMSPGGSGGVRRLTGYLTRSSHAASEGARPFPLAYRRDFTLNKTKTLPQPNMKAVQILGDKSAPSVVLTDNLPQPTASGSDLLIRVHAAGVTADEVSWPEVYNTRNRIPGHDISGVVSALGPSYAGPLAVGDEVFAMLAADASQGGQAEYAVASQAEVARKPTAISHAEAAALPIPVLTAWEAIVEHAKLEKGARVLVTGASGAVGVQLVQLAKQLLGAEVIGVASSRNHSYIKELGASTAIDYNTAGWEESVGSVDAVFDTAGGETLRKASKTVRDGGAVVTVADPPPPWAFGKEEPEPSKAKPQVKWVYFVVTASGETLGKVAELLQAGTVKPLKVTEFPSDKAVDAWEFGRQRGRTGKVVIQFAS</sequence>
<proteinExistence type="predicted"/>
<reference evidence="2 3" key="1">
    <citation type="journal article" date="2016" name="Front. Microbiol.">
        <title>Genome and transcriptome sequences reveal the specific parasitism of the nematophagous Purpureocillium lilacinum 36-1.</title>
        <authorList>
            <person name="Xie J."/>
            <person name="Li S."/>
            <person name="Mo C."/>
            <person name="Xiao X."/>
            <person name="Peng D."/>
            <person name="Wang G."/>
            <person name="Xiao Y."/>
        </authorList>
    </citation>
    <scope>NUCLEOTIDE SEQUENCE [LARGE SCALE GENOMIC DNA]</scope>
    <source>
        <strain evidence="2 3">36-1</strain>
    </source>
</reference>
<protein>
    <recommendedName>
        <fullName evidence="1">Enoyl reductase (ER) domain-containing protein</fullName>
    </recommendedName>
</protein>
<dbReference type="InterPro" id="IPR013154">
    <property type="entry name" value="ADH-like_N"/>
</dbReference>
<feature type="domain" description="Enoyl reductase (ER)" evidence="1">
    <location>
        <begin position="64"/>
        <end position="367"/>
    </location>
</feature>
<dbReference type="Pfam" id="PF08240">
    <property type="entry name" value="ADH_N"/>
    <property type="match status" value="1"/>
</dbReference>
<dbReference type="InterPro" id="IPR020843">
    <property type="entry name" value="ER"/>
</dbReference>
<dbReference type="Pfam" id="PF13602">
    <property type="entry name" value="ADH_zinc_N_2"/>
    <property type="match status" value="1"/>
</dbReference>
<dbReference type="PANTHER" id="PTHR11695">
    <property type="entry name" value="ALCOHOL DEHYDROGENASE RELATED"/>
    <property type="match status" value="1"/>
</dbReference>
<dbReference type="SUPFAM" id="SSF50129">
    <property type="entry name" value="GroES-like"/>
    <property type="match status" value="1"/>
</dbReference>
<dbReference type="GO" id="GO:0016491">
    <property type="term" value="F:oxidoreductase activity"/>
    <property type="evidence" value="ECO:0007669"/>
    <property type="project" value="InterPro"/>
</dbReference>
<dbReference type="Gene3D" id="3.90.180.10">
    <property type="entry name" value="Medium-chain alcohol dehydrogenases, catalytic domain"/>
    <property type="match status" value="1"/>
</dbReference>
<dbReference type="SUPFAM" id="SSF51735">
    <property type="entry name" value="NAD(P)-binding Rossmann-fold domains"/>
    <property type="match status" value="1"/>
</dbReference>
<evidence type="ECO:0000313" key="3">
    <source>
        <dbReference type="Proteomes" id="UP000245956"/>
    </source>
</evidence>
<organism evidence="2 3">
    <name type="scientific">Purpureocillium lilacinum</name>
    <name type="common">Paecilomyces lilacinus</name>
    <dbReference type="NCBI Taxonomy" id="33203"/>
    <lineage>
        <taxon>Eukaryota</taxon>
        <taxon>Fungi</taxon>
        <taxon>Dikarya</taxon>
        <taxon>Ascomycota</taxon>
        <taxon>Pezizomycotina</taxon>
        <taxon>Sordariomycetes</taxon>
        <taxon>Hypocreomycetidae</taxon>
        <taxon>Hypocreales</taxon>
        <taxon>Ophiocordycipitaceae</taxon>
        <taxon>Purpureocillium</taxon>
    </lineage>
</organism>
<dbReference type="AlphaFoldDB" id="A0A2U3DX72"/>
<gene>
    <name evidence="2" type="ORF">PCL_04676</name>
</gene>